<dbReference type="InterPro" id="IPR013519">
    <property type="entry name" value="Int_alpha_beta-p"/>
</dbReference>
<reference evidence="4 5" key="1">
    <citation type="submission" date="2019-03" db="EMBL/GenBank/DDBJ databases">
        <title>Deep-cultivation of Planctomycetes and their phenomic and genomic characterization uncovers novel biology.</title>
        <authorList>
            <person name="Wiegand S."/>
            <person name="Jogler M."/>
            <person name="Boedeker C."/>
            <person name="Pinto D."/>
            <person name="Vollmers J."/>
            <person name="Rivas-Marin E."/>
            <person name="Kohn T."/>
            <person name="Peeters S.H."/>
            <person name="Heuer A."/>
            <person name="Rast P."/>
            <person name="Oberbeckmann S."/>
            <person name="Bunk B."/>
            <person name="Jeske O."/>
            <person name="Meyerdierks A."/>
            <person name="Storesund J.E."/>
            <person name="Kallscheuer N."/>
            <person name="Luecker S."/>
            <person name="Lage O.M."/>
            <person name="Pohl T."/>
            <person name="Merkel B.J."/>
            <person name="Hornburger P."/>
            <person name="Mueller R.-W."/>
            <person name="Bruemmer F."/>
            <person name="Labrenz M."/>
            <person name="Spormann A.M."/>
            <person name="Op den Camp H."/>
            <person name="Overmann J."/>
            <person name="Amann R."/>
            <person name="Jetten M.S.M."/>
            <person name="Mascher T."/>
            <person name="Medema M.H."/>
            <person name="Devos D.P."/>
            <person name="Kaster A.-K."/>
            <person name="Ovreas L."/>
            <person name="Rohde M."/>
            <person name="Galperin M.Y."/>
            <person name="Jogler C."/>
        </authorList>
    </citation>
    <scope>NUCLEOTIDE SEQUENCE [LARGE SCALE GENOMIC DNA]</scope>
    <source>
        <strain evidence="4 5">Enr10</strain>
    </source>
</reference>
<dbReference type="Proteomes" id="UP000315647">
    <property type="component" value="Chromosome"/>
</dbReference>
<keyword evidence="2" id="KW-0677">Repeat</keyword>
<accession>A0A517QFA5</accession>
<keyword evidence="5" id="KW-1185">Reference proteome</keyword>
<dbReference type="SUPFAM" id="SSF69318">
    <property type="entry name" value="Integrin alpha N-terminal domain"/>
    <property type="match status" value="1"/>
</dbReference>
<sequence>MGNVRKPEILNPAPTMVLVYGYIYGDTIVVGAKRDPSGTAYVFTRVGEDWKSEPPLVEQIHVEGLSKYSGFGTSVAIYENTIVVGAHTTAFNVNPINFAFVFEKTENGWSASSFGQLAHTLTDYDDYYGYTVSVHSDTIVVGAGYDDTKGTGGGAAYIYSKVGDNWITEAPLLTKLTASNGVSGDHFGLSVATNGSEILIGASSRSSNGDYSGSAYLYTRMGSDWSSIPPNEIEFHGDAESDNFGSKVSLSENQMVIGAISAREIGRYYGAVYVYTKSGPEWDVDTIVSSKLTHIKYAVIGYGNAIAVSNSTILVGALYNSLDGDRSGGAYVYEISEDNSWSLTTEINPTEPLTAHQVKDDFGQAIAVSDDYLVIGAPGTDSALAPTGIVYVYAKNDAGTPEFYDDTWEYETSLRDPVPGANLEFGTGVAIDGNTIIVTAETSSAAYGAEVFIYTRNGADWVTIPPTVTRLLANASRNILSGISVAIQNDTIVVGHKGNSFVDYSGVVFVYERNGADWSTIAPTESIISASDGIENDNFGTAVDIDGDQIIVGAPENDGRGAAYLYQKGNTGWGSANEYKLIGSDIQLNDDFGRLVAIDGNTVAISSRGTGSGYVGTVYIFDGAQGWLDPLETRIDPISDTSKYDFGRSIDLDGDLLVVTGSVPFNSLSNGSAYIYNGSGGWNNYEETIITYSSDSELYHRGFGLSVAAIHQNNLLVAALYEGFTDNSLVYSYNRSTTAEVYLRRVNAITDIQPDGEVSSLPENQNTVSEWSTYWAELWINASNLKDQGVFSAGLDFSYNSGLTSATEIEFGPGFSQSQAGLINDASGTIEGLYAETTASDLGTDSYVLFARIKFESLADDQVELDFSGKSIGPHDLGFNISSQQIKLVGDTPVATRFEQMGGTSIWANPFDLNDDDAINFRDLIRFVTVYNQTPSQSASADAWFADFNQDDRVDFRDLILFASNYGRRKSGSVPVNYPDNYPDDWNQLLMVAATEPPQKPASSVTQSTVETVLETTVAELSPQLTAEQQATLSQVDIQVVDLAEGTLGRAAGGTIYIDVNAAGFGWFVDATPDENSEYSGGGDLTLIALPDSEAVGLIDLRTVILHELGHLLGYEHSSDGLMQETLAPGVRYLSDWESATDEFFGSLTDDSELSVF</sequence>
<dbReference type="InterPro" id="IPR024079">
    <property type="entry name" value="MetalloPept_cat_dom_sf"/>
</dbReference>
<dbReference type="InterPro" id="IPR028994">
    <property type="entry name" value="Integrin_alpha_N"/>
</dbReference>
<dbReference type="PANTHER" id="PTHR36220">
    <property type="entry name" value="UNNAMED PRODUCT"/>
    <property type="match status" value="1"/>
</dbReference>
<dbReference type="SUPFAM" id="SSF55486">
    <property type="entry name" value="Metalloproteases ('zincins'), catalytic domain"/>
    <property type="match status" value="1"/>
</dbReference>
<dbReference type="InterPro" id="IPR018247">
    <property type="entry name" value="EF_Hand_1_Ca_BS"/>
</dbReference>
<gene>
    <name evidence="4" type="ORF">Enr10x_56920</name>
</gene>
<dbReference type="Gene3D" id="1.10.1330.10">
    <property type="entry name" value="Dockerin domain"/>
    <property type="match status" value="1"/>
</dbReference>
<evidence type="ECO:0000256" key="2">
    <source>
        <dbReference type="ARBA" id="ARBA00022737"/>
    </source>
</evidence>
<evidence type="ECO:0000313" key="4">
    <source>
        <dbReference type="EMBL" id="QDT30326.1"/>
    </source>
</evidence>
<dbReference type="InterPro" id="IPR036439">
    <property type="entry name" value="Dockerin_dom_sf"/>
</dbReference>
<dbReference type="InterPro" id="IPR011043">
    <property type="entry name" value="Gal_Oxase/kelch_b-propeller"/>
</dbReference>
<dbReference type="GO" id="GO:0008237">
    <property type="term" value="F:metallopeptidase activity"/>
    <property type="evidence" value="ECO:0007669"/>
    <property type="project" value="InterPro"/>
</dbReference>
<dbReference type="SMART" id="SM00191">
    <property type="entry name" value="Int_alpha"/>
    <property type="match status" value="5"/>
</dbReference>
<dbReference type="SUPFAM" id="SSF63446">
    <property type="entry name" value="Type I dockerin domain"/>
    <property type="match status" value="1"/>
</dbReference>
<name>A0A517QFA5_9PLAN</name>
<dbReference type="Pfam" id="PF14312">
    <property type="entry name" value="FG-GAP_2"/>
    <property type="match status" value="6"/>
</dbReference>
<dbReference type="InterPro" id="IPR013517">
    <property type="entry name" value="FG-GAP"/>
</dbReference>
<dbReference type="GO" id="GO:0000272">
    <property type="term" value="P:polysaccharide catabolic process"/>
    <property type="evidence" value="ECO:0007669"/>
    <property type="project" value="InterPro"/>
</dbReference>
<dbReference type="AlphaFoldDB" id="A0A517QFA5"/>
<dbReference type="Gene3D" id="2.130.10.130">
    <property type="entry name" value="Integrin alpha, N-terminal"/>
    <property type="match status" value="2"/>
</dbReference>
<keyword evidence="3" id="KW-0325">Glycoprotein</keyword>
<dbReference type="SUPFAM" id="SSF50965">
    <property type="entry name" value="Galactose oxidase, central domain"/>
    <property type="match status" value="1"/>
</dbReference>
<evidence type="ECO:0008006" key="6">
    <source>
        <dbReference type="Google" id="ProtNLM"/>
    </source>
</evidence>
<dbReference type="EMBL" id="CP037421">
    <property type="protein sequence ID" value="QDT30326.1"/>
    <property type="molecule type" value="Genomic_DNA"/>
</dbReference>
<protein>
    <recommendedName>
        <fullName evidence="6">FG-GAP repeat protein</fullName>
    </recommendedName>
</protein>
<evidence type="ECO:0000313" key="5">
    <source>
        <dbReference type="Proteomes" id="UP000315647"/>
    </source>
</evidence>
<dbReference type="PROSITE" id="PS00018">
    <property type="entry name" value="EF_HAND_1"/>
    <property type="match status" value="2"/>
</dbReference>
<evidence type="ECO:0000256" key="3">
    <source>
        <dbReference type="ARBA" id="ARBA00023180"/>
    </source>
</evidence>
<organism evidence="4 5">
    <name type="scientific">Gimesia panareensis</name>
    <dbReference type="NCBI Taxonomy" id="2527978"/>
    <lineage>
        <taxon>Bacteria</taxon>
        <taxon>Pseudomonadati</taxon>
        <taxon>Planctomycetota</taxon>
        <taxon>Planctomycetia</taxon>
        <taxon>Planctomycetales</taxon>
        <taxon>Planctomycetaceae</taxon>
        <taxon>Gimesia</taxon>
    </lineage>
</organism>
<evidence type="ECO:0000256" key="1">
    <source>
        <dbReference type="ARBA" id="ARBA00022729"/>
    </source>
</evidence>
<dbReference type="Gene3D" id="3.40.390.10">
    <property type="entry name" value="Collagenase (Catalytic Domain)"/>
    <property type="match status" value="1"/>
</dbReference>
<proteinExistence type="predicted"/>
<keyword evidence="1" id="KW-0732">Signal</keyword>
<dbReference type="PROSITE" id="PS51470">
    <property type="entry name" value="FG_GAP"/>
    <property type="match status" value="1"/>
</dbReference>
<dbReference type="PANTHER" id="PTHR36220:SF1">
    <property type="entry name" value="GAMMA TUBULIN COMPLEX COMPONENT C-TERMINAL DOMAIN-CONTAINING PROTEIN"/>
    <property type="match status" value="1"/>
</dbReference>